<proteinExistence type="predicted"/>
<evidence type="ECO:0000313" key="3">
    <source>
        <dbReference type="Proteomes" id="UP000622687"/>
    </source>
</evidence>
<dbReference type="EMBL" id="JAEEGB010000040">
    <property type="protein sequence ID" value="MBI6875263.1"/>
    <property type="molecule type" value="Genomic_DNA"/>
</dbReference>
<protein>
    <submittedName>
        <fullName evidence="2">Thioredoxin family protein</fullName>
    </submittedName>
</protein>
<dbReference type="CDD" id="cd02947">
    <property type="entry name" value="TRX_family"/>
    <property type="match status" value="1"/>
</dbReference>
<gene>
    <name evidence="2" type="ORF">I6U51_21550</name>
</gene>
<organism evidence="2 3">
    <name type="scientific">Clostridium aciditolerans</name>
    <dbReference type="NCBI Taxonomy" id="339861"/>
    <lineage>
        <taxon>Bacteria</taxon>
        <taxon>Bacillati</taxon>
        <taxon>Bacillota</taxon>
        <taxon>Clostridia</taxon>
        <taxon>Eubacteriales</taxon>
        <taxon>Clostridiaceae</taxon>
        <taxon>Clostridium</taxon>
    </lineage>
</organism>
<evidence type="ECO:0000313" key="2">
    <source>
        <dbReference type="EMBL" id="MBI6875263.1"/>
    </source>
</evidence>
<dbReference type="Pfam" id="PF00085">
    <property type="entry name" value="Thioredoxin"/>
    <property type="match status" value="1"/>
</dbReference>
<dbReference type="AlphaFoldDB" id="A0A934M735"/>
<feature type="domain" description="Thioredoxin" evidence="1">
    <location>
        <begin position="1"/>
        <end position="86"/>
    </location>
</feature>
<dbReference type="Proteomes" id="UP000622687">
    <property type="component" value="Unassembled WGS sequence"/>
</dbReference>
<dbReference type="InterPro" id="IPR013766">
    <property type="entry name" value="Thioredoxin_domain"/>
</dbReference>
<dbReference type="SUPFAM" id="SSF52833">
    <property type="entry name" value="Thioredoxin-like"/>
    <property type="match status" value="1"/>
</dbReference>
<comment type="caution">
    <text evidence="2">The sequence shown here is derived from an EMBL/GenBank/DDBJ whole genome shotgun (WGS) entry which is preliminary data.</text>
</comment>
<dbReference type="PROSITE" id="PS51354">
    <property type="entry name" value="GLUTAREDOXIN_2"/>
    <property type="match status" value="1"/>
</dbReference>
<keyword evidence="3" id="KW-1185">Reference proteome</keyword>
<dbReference type="Gene3D" id="3.40.30.10">
    <property type="entry name" value="Glutaredoxin"/>
    <property type="match status" value="1"/>
</dbReference>
<dbReference type="InterPro" id="IPR036249">
    <property type="entry name" value="Thioredoxin-like_sf"/>
</dbReference>
<name>A0A934M735_9CLOT</name>
<dbReference type="RefSeq" id="WP_211144620.1">
    <property type="nucleotide sequence ID" value="NZ_JAEEGB010000040.1"/>
</dbReference>
<sequence length="86" mass="9847">MKTIMMLITSWCPYCKAAASWIEEIKRENPKYADIEVKIVDEEAEPSVAKQYDYYYVPTYFVNGVKIHEGATSKSQLIDAFEAASK</sequence>
<evidence type="ECO:0000259" key="1">
    <source>
        <dbReference type="PROSITE" id="PS51352"/>
    </source>
</evidence>
<dbReference type="PROSITE" id="PS51352">
    <property type="entry name" value="THIOREDOXIN_2"/>
    <property type="match status" value="1"/>
</dbReference>
<reference evidence="2" key="1">
    <citation type="submission" date="2020-12" db="EMBL/GenBank/DDBJ databases">
        <title>Clostridium thailandense sp. nov., a novel acetogenic bacterium isolated from peat land soil in Thailand.</title>
        <authorList>
            <person name="Chaikitkaew S."/>
            <person name="Birkeland N.K."/>
        </authorList>
    </citation>
    <scope>NUCLEOTIDE SEQUENCE</scope>
    <source>
        <strain evidence="2">DSM 17425</strain>
    </source>
</reference>
<accession>A0A934M735</accession>